<dbReference type="PROSITE" id="PS50092">
    <property type="entry name" value="TSP1"/>
    <property type="match status" value="6"/>
</dbReference>
<feature type="domain" description="BPTI/Kunitz inhibitor" evidence="13">
    <location>
        <begin position="2317"/>
        <end position="2367"/>
    </location>
</feature>
<feature type="domain" description="BPTI/Kunitz inhibitor" evidence="13">
    <location>
        <begin position="1818"/>
        <end position="1868"/>
    </location>
</feature>
<sequence>MGARIFQTWLSYRGGGGSNNIIIVSRQAEGSSCVSCFICFIPSARSKTGHQRGSSSSSSSRFFDFDRAFGTRKFRAWLWLDSRWRAFSTESFSSSLFFSCSCGECECVFLDFCARVGWPQGGGFRGMELFLGRCKVSPLILAILFISFFHNVLSRHRIRHYKDRFKRQQGAHLYLPGSFVTDPQDADADAGPWGEWSAPSPCSRSCGGGVATQQRACQEGFDCRGAGKRHFSCNTQDCPDIADYRAQQCASYDNIPFEGVSYQWVPYTKAPNECELNCMPKGERFYFRHASAVVDGTRCNDEKFDVCVSGKCQTVGCDRMLGSNAREDQCRVCGGDGTSCNTFSNTIQMKDMQVGYNDILLIPAGATNIRVEELAPSNNYLAVRNKTGYYYLNGNWRIDFPRSLDFAGCRFKYERNPQEFAAPDVVTCLGPTEESLFMVLLYQDSEVPISYSYSLPTNIPPPSEETYAWTYDEFTPCSATCGGGYQFRNVTCAGRASLDPVDRSLCDSNTEPEAKRRCNEIACAAQWVPHPWKECSAPCGDGGLQSRDVTCQQIVSNGLPTLAEDSECVASGAVKPPTQQRCNVGRVCATWFSGPWKPCDHLCGDGEQTRKVQCFIKKDNKIEVLEDSECEAIEPKPEVSKKCRIRPCEGVDWITSEWSGCDRICGLKNETRKVHCATEKGEFQDDELCEANQRPETIRKCESTNATCQYLWYASQWSECSVTCGAGVQTRTIFCGVSTVDGVLKVEDAQCDPSKHFETIKNCTGEEESCEGEWFSGPWGECSKSCGGGERTKKVVCIKDFQVVSPDLCGSETIVFSQEECNNHPCSEDTIMPTDVTHPVDESEPTADGSSTDVSVITESTDSTDSTSVVELTSPPSTDEDEEYEIVPDTNCDDGEWVETDETGQPQKDQAQEHISKKRETLFSSDDMMMGDGVIVFIEEDEFGSGETTTDFEGSGTESTYSSSWSSESSVASESTTEFTTETGETTVTGDTSETGLTTESGASGMTTISGPSSASEVTTSVSSGSEANTEPTVSDSNISGSTESVSDQTGSDGSSTSALASGSTESTEQSGSTTEFTGSTDVDNSTIETVESSESTTLGSSDSGGSTVSFEITEITSPVSGSSADSSGGSTEPTREYTGSTDSTTEFTGSTESTTEFTGSTESTTEFTGSTESTTEFTGSTEMGSTKSVSDQTGSDSPGTTESEYTGTPTSTQTGVTGESTTIFFIGEPENVVKTTTVKPSTLVSESTESTEQSGSTTESTGSTEVNNSTIETAESSESTTLGSTESEGSSTSPVSGSTELTTEYTGSTESTTEFTGSTESTTEFTGSTESTTELTGSTELTTEFTGSEMSSSTSEMSSTSERSTESTTEFTGSTESTESTTEFSGSTESTEMTTEYTGSTESTTEYTGTTVSDIFSSTTEEMAITDDYGKSRIIDIFTKKPRMCKRRKLRTCSKTKYGCCWDNITPAKGPFDKGCPTPHTCKMSKYGCCKDEVSAALGPKFAGCPSLHCNETLFGCCPDERTPAEGNDNEGCPPICLSSEYGCCDDNVTEATGPDHEGCKETEITTTEEIMSTTELTTEYSDATEESSSTDSTIMETTTEAITEDCRNMTYRCCPDGTTAAAGPGYRGCNLPCSNSTFGCCQDARTPAHGPSGEGCCLATPFGCCPDDIVAARGPNMEGCDCQYSPYGCCSDNTTAARGYDNEGCGCQSSEFGCCPDALTPASGAEFQGCLCHTFQFGCCPDGITTARGPHQQGCGCRNTEFGCCSDEQTPASGPNMEGCGCENSKYGCCIDGLTEAKGENYEGCETAPRNLQVGCSIPKERGTCRNYTVKWFFDMDYGGCSRFWYGGCDGNENRYKSKEECESVCVKPEGTDRCNLPKVAGPCEGYYPVWYYDKDLKNCAQFVYGGCLGNNNKFESREECLNQCVTDSSPDPCEQKQEAGPCNGQYQRYWYDEETGQCQPFVYGGCKGNKNNFPTIEACRQQCATPGEKKDQCSLPMAQGNCTERQANWYFDTPENRCKPFYFSGCNGNQNNFESREACESLCPKAIAKDTCQLPAETGECANYVDRWYYDTRDKACRQFYYGGCGGNGNNFESRQKCEERCENGQPLEPQPITPPPQVEAFRIEMCFLPSETGKCRAAFPRYFYDSADGVCKQFVYGGCDGNRNNFETADDCLRYCGVSQDLCTLPPVVGTCNASVPQYYYEPSSDTCQRFNYGGCGGNYNRFQDIYTCEQRCRRSQPSAVTQPPQIPSDMKMCFIPADSGNCTDNYVAFYFDQETSRCAPFTYTGCGGNDNRFNSEEQCERQCGSFRGQDICNMDRDVGPCGGYFVKYFYNRNSRRCEQFAFGGCQGNGNRFSSAKECEDICVVHEETKPNITATAICQLQVDKGSCEEGYHKRWYFDDLRGECIAFIFSGCGGNFNNFKSYQSCLDFCRDLLPRTEPPLPNVQTDIAPHPCQEVFDECTTLRCAYGVEPYVDERECNRCRCLDPCIGIGCPDDEQCAIDINRNRTSARDAAFIAVCRKRVKPGSCPNLEINDNNCEEECRTDADCTLHLKCCSTGCGTACVDPTPPAQLVTQQPQPAFTEGPIEAQYRPPKVDVMEYKPETTGLIGDQATLRCAISGNPNPRIRWSKDDLMIDGTQPRYRIKLDQSLQIITLHKTDSGIYLCTADNGIGEPITNQIRLDVLDSEPRPVTMLDDQANQPPHIVSLNAPATLNCFVLGHPFPSVTWWKDDSMLPFKNSEFEVRKDYSLLIHSVKLRNLGIYTCQAYNGFGKAASWSVTVKARGPYRFSDPREYRYREFIVDPPMEPSLIVPTPIATTAAPTPRYPPRRPTPQPFVPPAMYTEPSNEIVPGSVAPTVMWKPPSLVVPVRANITTTDSRYPIGSNIELPCEVTGYPTPQVQWYKDGVQLNPSEKIFISDTNTLSIQGATKADSGFYQCEATNAYSKASSTLMISIQGIFIHPSCTDNQFFANCALIVKARYCTHKYYARFCCRSCTEAGLLPVDGPHLQGFSKTSAIDSNRI</sequence>
<name>A0A9P0DDC4_PHACE</name>
<dbReference type="Pfam" id="PF05986">
    <property type="entry name" value="ADAMTS_spacer1"/>
    <property type="match status" value="1"/>
</dbReference>
<dbReference type="PROSITE" id="PS50835">
    <property type="entry name" value="IG_LIKE"/>
    <property type="match status" value="3"/>
</dbReference>
<feature type="compositionally biased region" description="Low complexity" evidence="12">
    <location>
        <begin position="1013"/>
        <end position="1028"/>
    </location>
</feature>
<feature type="domain" description="BPTI/Kunitz inhibitor" evidence="13">
    <location>
        <begin position="1996"/>
        <end position="2046"/>
    </location>
</feature>
<keyword evidence="10" id="KW-0393">Immunoglobulin domain</keyword>
<feature type="compositionally biased region" description="Low complexity" evidence="12">
    <location>
        <begin position="850"/>
        <end position="874"/>
    </location>
</feature>
<feature type="domain" description="BPTI/Kunitz inhibitor" evidence="13">
    <location>
        <begin position="2187"/>
        <end position="2237"/>
    </location>
</feature>
<dbReference type="CDD" id="cd22639">
    <property type="entry name" value="Kunitz_papilin_lacunin-like"/>
    <property type="match status" value="1"/>
</dbReference>
<evidence type="ECO:0000313" key="17">
    <source>
        <dbReference type="EMBL" id="CAH1116960.1"/>
    </source>
</evidence>
<evidence type="ECO:0000256" key="2">
    <source>
        <dbReference type="ARBA" id="ARBA00022473"/>
    </source>
</evidence>
<dbReference type="InterPro" id="IPR045371">
    <property type="entry name" value="ADAMTS_CR_3"/>
</dbReference>
<evidence type="ECO:0000256" key="6">
    <source>
        <dbReference type="ARBA" id="ARBA00022737"/>
    </source>
</evidence>
<dbReference type="Pfam" id="PF00090">
    <property type="entry name" value="TSP_1"/>
    <property type="match status" value="1"/>
</dbReference>
<dbReference type="GO" id="GO:0005576">
    <property type="term" value="C:extracellular region"/>
    <property type="evidence" value="ECO:0007669"/>
    <property type="project" value="InterPro"/>
</dbReference>
<evidence type="ECO:0000259" key="16">
    <source>
        <dbReference type="PROSITE" id="PS51390"/>
    </source>
</evidence>
<dbReference type="GO" id="GO:0005604">
    <property type="term" value="C:basement membrane"/>
    <property type="evidence" value="ECO:0007669"/>
    <property type="project" value="UniProtKB-SubCell"/>
</dbReference>
<dbReference type="Pfam" id="PF19030">
    <property type="entry name" value="TSP1_ADAMTS"/>
    <property type="match status" value="6"/>
</dbReference>
<feature type="domain" description="Ig-like" evidence="14">
    <location>
        <begin position="2691"/>
        <end position="2782"/>
    </location>
</feature>
<evidence type="ECO:0000256" key="1">
    <source>
        <dbReference type="ARBA" id="ARBA00004302"/>
    </source>
</evidence>
<feature type="compositionally biased region" description="Low complexity" evidence="12">
    <location>
        <begin position="1139"/>
        <end position="1187"/>
    </location>
</feature>
<feature type="disulfide bond" evidence="11">
    <location>
        <begin position="202"/>
        <end position="233"/>
    </location>
</feature>
<dbReference type="Proteomes" id="UP001153737">
    <property type="component" value="Chromosome 1"/>
</dbReference>
<evidence type="ECO:0000256" key="9">
    <source>
        <dbReference type="ARBA" id="ARBA00023157"/>
    </source>
</evidence>
<dbReference type="Pfam" id="PF00014">
    <property type="entry name" value="Kunitz_BPTI"/>
    <property type="match status" value="10"/>
</dbReference>
<dbReference type="FunFam" id="4.10.410.10:FF:000020">
    <property type="entry name" value="Collagen, type VI, alpha 3"/>
    <property type="match status" value="5"/>
</dbReference>
<dbReference type="InterPro" id="IPR013098">
    <property type="entry name" value="Ig_I-set"/>
</dbReference>
<feature type="compositionally biased region" description="Low complexity" evidence="12">
    <location>
        <begin position="1045"/>
        <end position="1110"/>
    </location>
</feature>
<feature type="domain" description="PLAC" evidence="15">
    <location>
        <begin position="2962"/>
        <end position="3001"/>
    </location>
</feature>
<keyword evidence="5" id="KW-0732">Signal</keyword>
<dbReference type="PANTHER" id="PTHR13723">
    <property type="entry name" value="ADAMTS A DISINTEGRIN AND METALLOPROTEASE WITH THROMBOSPONDIN MOTIFS PROTEASE"/>
    <property type="match status" value="1"/>
</dbReference>
<dbReference type="PROSITE" id="PS50900">
    <property type="entry name" value="PLAC"/>
    <property type="match status" value="1"/>
</dbReference>
<dbReference type="Pfam" id="PF07679">
    <property type="entry name" value="I-set"/>
    <property type="match status" value="3"/>
</dbReference>
<evidence type="ECO:0000256" key="11">
    <source>
        <dbReference type="PIRSR" id="PIRSR613273-3"/>
    </source>
</evidence>
<dbReference type="InterPro" id="IPR010909">
    <property type="entry name" value="PLAC"/>
</dbReference>
<feature type="compositionally biased region" description="Low complexity" evidence="12">
    <location>
        <begin position="1118"/>
        <end position="1131"/>
    </location>
</feature>
<comment type="subcellular location">
    <subcellularLocation>
        <location evidence="1">Secreted</location>
        <location evidence="1">Extracellular space</location>
        <location evidence="1">Extracellular matrix</location>
        <location evidence="1">Basement membrane</location>
    </subcellularLocation>
</comment>
<dbReference type="GO" id="GO:0004222">
    <property type="term" value="F:metalloendopeptidase activity"/>
    <property type="evidence" value="ECO:0007669"/>
    <property type="project" value="TreeGrafter"/>
</dbReference>
<dbReference type="InterPro" id="IPR003599">
    <property type="entry name" value="Ig_sub"/>
</dbReference>
<dbReference type="Gene3D" id="2.20.100.10">
    <property type="entry name" value="Thrombospondin type-1 (TSP1) repeat"/>
    <property type="match status" value="6"/>
</dbReference>
<dbReference type="Gene3D" id="2.60.40.10">
    <property type="entry name" value="Immunoglobulins"/>
    <property type="match status" value="3"/>
</dbReference>
<reference evidence="17" key="2">
    <citation type="submission" date="2022-10" db="EMBL/GenBank/DDBJ databases">
        <authorList>
            <consortium name="ENA_rothamsted_submissions"/>
            <consortium name="culmorum"/>
            <person name="King R."/>
        </authorList>
    </citation>
    <scope>NUCLEOTIDE SEQUENCE</scope>
</reference>
<dbReference type="SUPFAM" id="SSF57256">
    <property type="entry name" value="Elafin-like"/>
    <property type="match status" value="1"/>
</dbReference>
<evidence type="ECO:0000259" key="14">
    <source>
        <dbReference type="PROSITE" id="PS50835"/>
    </source>
</evidence>
<dbReference type="PROSITE" id="PS00280">
    <property type="entry name" value="BPTI_KUNITZ_1"/>
    <property type="match status" value="7"/>
</dbReference>
<keyword evidence="8" id="KW-0722">Serine protease inhibitor</keyword>
<feature type="domain" description="WAP" evidence="16">
    <location>
        <begin position="2524"/>
        <end position="2570"/>
    </location>
</feature>
<keyword evidence="7" id="KW-0272">Extracellular matrix</keyword>
<evidence type="ECO:0000256" key="12">
    <source>
        <dbReference type="SAM" id="MobiDB-lite"/>
    </source>
</evidence>
<dbReference type="SMART" id="SM00408">
    <property type="entry name" value="IGc2"/>
    <property type="match status" value="3"/>
</dbReference>
<dbReference type="InterPro" id="IPR000884">
    <property type="entry name" value="TSP1_rpt"/>
</dbReference>
<dbReference type="InterPro" id="IPR020901">
    <property type="entry name" value="Prtase_inh_Kunz-CS"/>
</dbReference>
<feature type="compositionally biased region" description="Low complexity" evidence="12">
    <location>
        <begin position="1207"/>
        <end position="1219"/>
    </location>
</feature>
<feature type="domain" description="BPTI/Kunitz inhibitor" evidence="13">
    <location>
        <begin position="1936"/>
        <end position="1986"/>
    </location>
</feature>
<dbReference type="Gene3D" id="2.60.120.830">
    <property type="match status" value="1"/>
</dbReference>
<keyword evidence="7" id="KW-0084">Basement membrane</keyword>
<dbReference type="InterPro" id="IPR013783">
    <property type="entry name" value="Ig-like_fold"/>
</dbReference>
<dbReference type="PRINTS" id="PR00759">
    <property type="entry name" value="BASICPTASE"/>
</dbReference>
<feature type="region of interest" description="Disordered" evidence="12">
    <location>
        <begin position="945"/>
        <end position="1410"/>
    </location>
</feature>
<feature type="domain" description="BPTI/Kunitz inhibitor" evidence="13">
    <location>
        <begin position="1877"/>
        <end position="1927"/>
    </location>
</feature>
<dbReference type="CDD" id="cd00096">
    <property type="entry name" value="Ig"/>
    <property type="match status" value="1"/>
</dbReference>
<dbReference type="SMART" id="SM00409">
    <property type="entry name" value="IG"/>
    <property type="match status" value="3"/>
</dbReference>
<feature type="domain" description="Ig-like" evidence="14">
    <location>
        <begin position="2865"/>
        <end position="2956"/>
    </location>
</feature>
<dbReference type="PROSITE" id="PS50279">
    <property type="entry name" value="BPTI_KUNITZ_2"/>
    <property type="match status" value="10"/>
</dbReference>
<dbReference type="SMART" id="SM00131">
    <property type="entry name" value="KU"/>
    <property type="match status" value="10"/>
</dbReference>
<proteinExistence type="predicted"/>
<accession>A0A9P0DDC4</accession>
<dbReference type="PRINTS" id="PR01857">
    <property type="entry name" value="ADAMTSFAMILY"/>
</dbReference>
<evidence type="ECO:0008006" key="19">
    <source>
        <dbReference type="Google" id="ProtNLM"/>
    </source>
</evidence>
<reference evidence="17" key="1">
    <citation type="submission" date="2022-01" db="EMBL/GenBank/DDBJ databases">
        <authorList>
            <person name="King R."/>
        </authorList>
    </citation>
    <scope>NUCLEOTIDE SEQUENCE</scope>
</reference>
<dbReference type="Pfam" id="PF08686">
    <property type="entry name" value="PLAC"/>
    <property type="match status" value="1"/>
</dbReference>
<keyword evidence="6" id="KW-0677">Repeat</keyword>
<feature type="disulfide bond" evidence="11">
    <location>
        <begin position="206"/>
        <end position="238"/>
    </location>
</feature>
<gene>
    <name evidence="17" type="ORF">PHAECO_LOCUS958</name>
</gene>
<keyword evidence="18" id="KW-1185">Reference proteome</keyword>
<keyword evidence="9 11" id="KW-1015">Disulfide bond</keyword>
<dbReference type="InterPro" id="IPR050439">
    <property type="entry name" value="ADAMTS_ADAMTS-like"/>
</dbReference>
<dbReference type="FunFam" id="2.20.100.10:FF:000005">
    <property type="entry name" value="ADAM metallopeptidase with thrombospondin type 1 motif 9"/>
    <property type="match status" value="1"/>
</dbReference>
<feature type="domain" description="BPTI/Kunitz inhibitor" evidence="13">
    <location>
        <begin position="2383"/>
        <end position="2434"/>
    </location>
</feature>
<dbReference type="InterPro" id="IPR003598">
    <property type="entry name" value="Ig_sub2"/>
</dbReference>
<evidence type="ECO:0000259" key="13">
    <source>
        <dbReference type="PROSITE" id="PS50279"/>
    </source>
</evidence>
<feature type="region of interest" description="Disordered" evidence="12">
    <location>
        <begin position="832"/>
        <end position="883"/>
    </location>
</feature>
<evidence type="ECO:0000256" key="10">
    <source>
        <dbReference type="ARBA" id="ARBA00023319"/>
    </source>
</evidence>
<dbReference type="PROSITE" id="PS51390">
    <property type="entry name" value="WAP"/>
    <property type="match status" value="1"/>
</dbReference>
<feature type="compositionally biased region" description="Low complexity" evidence="12">
    <location>
        <begin position="953"/>
        <end position="1005"/>
    </location>
</feature>
<dbReference type="SUPFAM" id="SSF48726">
    <property type="entry name" value="Immunoglobulin"/>
    <property type="match status" value="3"/>
</dbReference>
<dbReference type="EMBL" id="OU896707">
    <property type="protein sequence ID" value="CAH1116960.1"/>
    <property type="molecule type" value="Genomic_DNA"/>
</dbReference>
<feature type="disulfide bond" evidence="11">
    <location>
        <begin position="217"/>
        <end position="223"/>
    </location>
</feature>
<feature type="compositionally biased region" description="Polar residues" evidence="12">
    <location>
        <begin position="1029"/>
        <end position="1044"/>
    </location>
</feature>
<dbReference type="CDD" id="cd00109">
    <property type="entry name" value="Kunitz-type"/>
    <property type="match status" value="8"/>
</dbReference>
<dbReference type="SMART" id="SM00217">
    <property type="entry name" value="WAP"/>
    <property type="match status" value="1"/>
</dbReference>
<evidence type="ECO:0000259" key="15">
    <source>
        <dbReference type="PROSITE" id="PS50900"/>
    </source>
</evidence>
<dbReference type="GO" id="GO:0030198">
    <property type="term" value="P:extracellular matrix organization"/>
    <property type="evidence" value="ECO:0007669"/>
    <property type="project" value="InterPro"/>
</dbReference>
<dbReference type="GO" id="GO:0006508">
    <property type="term" value="P:proteolysis"/>
    <property type="evidence" value="ECO:0007669"/>
    <property type="project" value="TreeGrafter"/>
</dbReference>
<protein>
    <recommendedName>
        <fullName evidence="19">Papilin</fullName>
    </recommendedName>
</protein>
<feature type="compositionally biased region" description="Polar residues" evidence="12">
    <location>
        <begin position="1188"/>
        <end position="1206"/>
    </location>
</feature>
<feature type="domain" description="BPTI/Kunitz inhibitor" evidence="13">
    <location>
        <begin position="2130"/>
        <end position="2180"/>
    </location>
</feature>
<dbReference type="SUPFAM" id="SSF57362">
    <property type="entry name" value="BPTI-like"/>
    <property type="match status" value="10"/>
</dbReference>
<keyword evidence="3" id="KW-0964">Secreted</keyword>
<dbReference type="GO" id="GO:0004867">
    <property type="term" value="F:serine-type endopeptidase inhibitor activity"/>
    <property type="evidence" value="ECO:0007669"/>
    <property type="project" value="UniProtKB-KW"/>
</dbReference>
<evidence type="ECO:0000256" key="3">
    <source>
        <dbReference type="ARBA" id="ARBA00022525"/>
    </source>
</evidence>
<dbReference type="InterPro" id="IPR007110">
    <property type="entry name" value="Ig-like_dom"/>
</dbReference>
<dbReference type="FunFam" id="2.60.120.830:FF:000001">
    <property type="entry name" value="A disintegrin and metalloproteinase with thrombospondin motifs 1"/>
    <property type="match status" value="1"/>
</dbReference>
<dbReference type="SMART" id="SM00209">
    <property type="entry name" value="TSP1"/>
    <property type="match status" value="7"/>
</dbReference>
<dbReference type="InterPro" id="IPR013273">
    <property type="entry name" value="ADAMTS/ADAMTS-like"/>
</dbReference>
<dbReference type="InterPro" id="IPR002223">
    <property type="entry name" value="Kunitz_BPTI"/>
</dbReference>
<feature type="compositionally biased region" description="Low complexity" evidence="12">
    <location>
        <begin position="1242"/>
        <end position="1410"/>
    </location>
</feature>
<evidence type="ECO:0000256" key="8">
    <source>
        <dbReference type="ARBA" id="ARBA00022900"/>
    </source>
</evidence>
<dbReference type="Gene3D" id="4.10.410.10">
    <property type="entry name" value="Pancreatic trypsin inhibitor Kunitz domain"/>
    <property type="match status" value="10"/>
</dbReference>
<feature type="domain" description="BPTI/Kunitz inhibitor" evidence="13">
    <location>
        <begin position="2258"/>
        <end position="2308"/>
    </location>
</feature>
<evidence type="ECO:0000256" key="5">
    <source>
        <dbReference type="ARBA" id="ARBA00022729"/>
    </source>
</evidence>
<dbReference type="InterPro" id="IPR036179">
    <property type="entry name" value="Ig-like_dom_sf"/>
</dbReference>
<dbReference type="FunFam" id="2.60.40.10:FF:000107">
    <property type="entry name" value="Myosin, light chain kinase a"/>
    <property type="match status" value="1"/>
</dbReference>
<dbReference type="PANTHER" id="PTHR13723:SF281">
    <property type="entry name" value="PAPILIN"/>
    <property type="match status" value="1"/>
</dbReference>
<evidence type="ECO:0000256" key="7">
    <source>
        <dbReference type="ARBA" id="ARBA00022869"/>
    </source>
</evidence>
<keyword evidence="2" id="KW-0217">Developmental protein</keyword>
<dbReference type="Pfam" id="PF00095">
    <property type="entry name" value="WAP"/>
    <property type="match status" value="1"/>
</dbReference>
<dbReference type="Pfam" id="PF19236">
    <property type="entry name" value="ADAMTS_CR_3"/>
    <property type="match status" value="1"/>
</dbReference>
<feature type="domain" description="BPTI/Kunitz inhibitor" evidence="13">
    <location>
        <begin position="2055"/>
        <end position="2105"/>
    </location>
</feature>
<dbReference type="InterPro" id="IPR008197">
    <property type="entry name" value="WAP_dom"/>
</dbReference>
<evidence type="ECO:0000313" key="18">
    <source>
        <dbReference type="Proteomes" id="UP001153737"/>
    </source>
</evidence>
<dbReference type="InterPro" id="IPR010294">
    <property type="entry name" value="ADAMTS_spacer1"/>
</dbReference>
<evidence type="ECO:0000256" key="4">
    <source>
        <dbReference type="ARBA" id="ARBA00022690"/>
    </source>
</evidence>
<organism evidence="17 18">
    <name type="scientific">Phaedon cochleariae</name>
    <name type="common">Mustard beetle</name>
    <dbReference type="NCBI Taxonomy" id="80249"/>
    <lineage>
        <taxon>Eukaryota</taxon>
        <taxon>Metazoa</taxon>
        <taxon>Ecdysozoa</taxon>
        <taxon>Arthropoda</taxon>
        <taxon>Hexapoda</taxon>
        <taxon>Insecta</taxon>
        <taxon>Pterygota</taxon>
        <taxon>Neoptera</taxon>
        <taxon>Endopterygota</taxon>
        <taxon>Coleoptera</taxon>
        <taxon>Polyphaga</taxon>
        <taxon>Cucujiformia</taxon>
        <taxon>Chrysomeloidea</taxon>
        <taxon>Chrysomelidae</taxon>
        <taxon>Chrysomelinae</taxon>
        <taxon>Chrysomelini</taxon>
        <taxon>Phaedon</taxon>
    </lineage>
</organism>
<feature type="domain" description="Ig-like" evidence="14">
    <location>
        <begin position="2596"/>
        <end position="2685"/>
    </location>
</feature>
<dbReference type="InterPro" id="IPR036383">
    <property type="entry name" value="TSP1_rpt_sf"/>
</dbReference>
<dbReference type="InterPro" id="IPR036645">
    <property type="entry name" value="Elafin-like_sf"/>
</dbReference>
<dbReference type="CDD" id="cd00199">
    <property type="entry name" value="WAP"/>
    <property type="match status" value="1"/>
</dbReference>
<keyword evidence="4" id="KW-0646">Protease inhibitor</keyword>
<dbReference type="InterPro" id="IPR036880">
    <property type="entry name" value="Kunitz_BPTI_sf"/>
</dbReference>
<dbReference type="SUPFAM" id="SSF82895">
    <property type="entry name" value="TSP-1 type 1 repeat"/>
    <property type="match status" value="7"/>
</dbReference>